<organism evidence="2 3">
    <name type="scientific">Kutzneria viridogrisea</name>
    <dbReference type="NCBI Taxonomy" id="47990"/>
    <lineage>
        <taxon>Bacteria</taxon>
        <taxon>Bacillati</taxon>
        <taxon>Actinomycetota</taxon>
        <taxon>Actinomycetes</taxon>
        <taxon>Pseudonocardiales</taxon>
        <taxon>Pseudonocardiaceae</taxon>
        <taxon>Kutzneria</taxon>
    </lineage>
</organism>
<dbReference type="RefSeq" id="WP_025355380.1">
    <property type="nucleotide sequence ID" value="NZ_BAAABQ010000056.1"/>
</dbReference>
<keyword evidence="3" id="KW-1185">Reference proteome</keyword>
<feature type="domain" description="Xylose isomerase-like TIM barrel" evidence="1">
    <location>
        <begin position="25"/>
        <end position="257"/>
    </location>
</feature>
<name>A0ABR6BLM4_9PSEU</name>
<dbReference type="GO" id="GO:0016853">
    <property type="term" value="F:isomerase activity"/>
    <property type="evidence" value="ECO:0007669"/>
    <property type="project" value="UniProtKB-KW"/>
</dbReference>
<dbReference type="InterPro" id="IPR050312">
    <property type="entry name" value="IolE/XylAMocC-like"/>
</dbReference>
<evidence type="ECO:0000313" key="2">
    <source>
        <dbReference type="EMBL" id="MBA8927459.1"/>
    </source>
</evidence>
<evidence type="ECO:0000259" key="1">
    <source>
        <dbReference type="Pfam" id="PF01261"/>
    </source>
</evidence>
<accession>A0ABR6BLM4</accession>
<comment type="caution">
    <text evidence="2">The sequence shown here is derived from an EMBL/GenBank/DDBJ whole genome shotgun (WGS) entry which is preliminary data.</text>
</comment>
<protein>
    <submittedName>
        <fullName evidence="2">Sugar phosphate isomerase/epimerase</fullName>
    </submittedName>
</protein>
<dbReference type="InterPro" id="IPR013022">
    <property type="entry name" value="Xyl_isomerase-like_TIM-brl"/>
</dbReference>
<dbReference type="SUPFAM" id="SSF51658">
    <property type="entry name" value="Xylose isomerase-like"/>
    <property type="match status" value="1"/>
</dbReference>
<dbReference type="PANTHER" id="PTHR12110">
    <property type="entry name" value="HYDROXYPYRUVATE ISOMERASE"/>
    <property type="match status" value="1"/>
</dbReference>
<dbReference type="Gene3D" id="3.20.20.150">
    <property type="entry name" value="Divalent-metal-dependent TIM barrel enzymes"/>
    <property type="match status" value="1"/>
</dbReference>
<proteinExistence type="predicted"/>
<dbReference type="InterPro" id="IPR036237">
    <property type="entry name" value="Xyl_isomerase-like_sf"/>
</dbReference>
<dbReference type="Proteomes" id="UP000517916">
    <property type="component" value="Unassembled WGS sequence"/>
</dbReference>
<reference evidence="2 3" key="1">
    <citation type="submission" date="2020-08" db="EMBL/GenBank/DDBJ databases">
        <title>Genomic Encyclopedia of Archaeal and Bacterial Type Strains, Phase II (KMG-II): from individual species to whole genera.</title>
        <authorList>
            <person name="Goeker M."/>
        </authorList>
    </citation>
    <scope>NUCLEOTIDE SEQUENCE [LARGE SCALE GENOMIC DNA]</scope>
    <source>
        <strain evidence="2 3">DSM 43850</strain>
    </source>
</reference>
<gene>
    <name evidence="2" type="ORF">BC739_004665</name>
</gene>
<sequence length="278" mass="30269">MPVERRAVLAGIADEAGHGLRTQISAIRALGWGGIELRCVDRFPVAELDEHRFARVVEELAAAELHVVCLASRIGSWARPISGPFDLDLTELDVLARRCAALGTRYVRVMSYPNDGLDEAQWRARCVDRLRVLATRAEDSGVTLLHENCSGWAGTSAKRMLELLDAVDSPALRLLFDTGNGIPHGYDGLAVLKEIVEHVAHVHVKDAVGSPAEHSYTLPGAGQARVTDCVRLLRDNGYTGAWSLEPHLGLRPHEPGELAADAPQRFLAAGRAMTELLR</sequence>
<evidence type="ECO:0000313" key="3">
    <source>
        <dbReference type="Proteomes" id="UP000517916"/>
    </source>
</evidence>
<keyword evidence="2" id="KW-0413">Isomerase</keyword>
<dbReference type="PANTHER" id="PTHR12110:SF21">
    <property type="entry name" value="XYLOSE ISOMERASE-LIKE TIM BARREL DOMAIN-CONTAINING PROTEIN"/>
    <property type="match status" value="1"/>
</dbReference>
<dbReference type="Pfam" id="PF01261">
    <property type="entry name" value="AP_endonuc_2"/>
    <property type="match status" value="1"/>
</dbReference>
<dbReference type="EMBL" id="JACJID010000003">
    <property type="protein sequence ID" value="MBA8927459.1"/>
    <property type="molecule type" value="Genomic_DNA"/>
</dbReference>